<dbReference type="RefSeq" id="WP_045397053.1">
    <property type="nucleotide sequence ID" value="NZ_BBLD01000008.1"/>
</dbReference>
<evidence type="ECO:0000313" key="1">
    <source>
        <dbReference type="EMBL" id="GLR06521.1"/>
    </source>
</evidence>
<dbReference type="EMBL" id="BSOE01000058">
    <property type="protein sequence ID" value="GLR06521.1"/>
    <property type="molecule type" value="Genomic_DNA"/>
</dbReference>
<dbReference type="Proteomes" id="UP001156669">
    <property type="component" value="Unassembled WGS sequence"/>
</dbReference>
<proteinExistence type="predicted"/>
<evidence type="ECO:0000313" key="2">
    <source>
        <dbReference type="Proteomes" id="UP001156669"/>
    </source>
</evidence>
<name>A0ABQ5YAS8_9VIBR</name>
<dbReference type="InterPro" id="IPR029045">
    <property type="entry name" value="ClpP/crotonase-like_dom_sf"/>
</dbReference>
<dbReference type="PROSITE" id="PS51257">
    <property type="entry name" value="PROKAR_LIPOPROTEIN"/>
    <property type="match status" value="1"/>
</dbReference>
<comment type="caution">
    <text evidence="1">The sequence shown here is derived from an EMBL/GenBank/DDBJ whole genome shotgun (WGS) entry which is preliminary data.</text>
</comment>
<dbReference type="SUPFAM" id="SSF52096">
    <property type="entry name" value="ClpP/crotonase"/>
    <property type="match status" value="1"/>
</dbReference>
<keyword evidence="2" id="KW-1185">Reference proteome</keyword>
<protein>
    <submittedName>
        <fullName evidence="1">Uncharacterized protein</fullName>
    </submittedName>
</protein>
<gene>
    <name evidence="1" type="ORF">GCM10007906_41090</name>
</gene>
<reference evidence="2" key="1">
    <citation type="journal article" date="2019" name="Int. J. Syst. Evol. Microbiol.">
        <title>The Global Catalogue of Microorganisms (GCM) 10K type strain sequencing project: providing services to taxonomists for standard genome sequencing and annotation.</title>
        <authorList>
            <consortium name="The Broad Institute Genomics Platform"/>
            <consortium name="The Broad Institute Genome Sequencing Center for Infectious Disease"/>
            <person name="Wu L."/>
            <person name="Ma J."/>
        </authorList>
    </citation>
    <scope>NUCLEOTIDE SEQUENCE [LARGE SCALE GENOMIC DNA]</scope>
    <source>
        <strain evidence="2">NBRC 110633</strain>
    </source>
</reference>
<organism evidence="1 2">
    <name type="scientific">Vibrio hyugaensis</name>
    <dbReference type="NCBI Taxonomy" id="1534743"/>
    <lineage>
        <taxon>Bacteria</taxon>
        <taxon>Pseudomonadati</taxon>
        <taxon>Pseudomonadota</taxon>
        <taxon>Gammaproteobacteria</taxon>
        <taxon>Vibrionales</taxon>
        <taxon>Vibrionaceae</taxon>
        <taxon>Vibrio</taxon>
    </lineage>
</organism>
<sequence>MNKQILTMSIAFVLAGCGTEGKGDSSTTSNKSNVFTSQCGDQLSTQEPSLSFVVKGDVAELRGVICQGSPKAFEQMMTKHSNIKQLKFISIDGSVDDEANLQLAYKVRAKQLDSYIASDGQIASGGTDLFLAGAKRTIESGATIGVHSWAAGEQVATDFPVGHQHHQPYIDYYQKMGLPYPEGFYYFTIKAAPAESIHNMSEQEIKKYGLGDIVSASGDTALANGIDNKLFEQFNASLNALKFQSIWGSYGDYLAKAPAYMLRLDEKSSTPVTAYLINPHKVPEDAQKLGVNESGALDIYKYEPNMHTFHDAINKGNGAYERQYAFNGGKYYLQVYKPSDTYLNKEHQRNTIALAVHEMFHDYQLAYFKDPANYFNELNGYPVNVEQITYKLVVLDLFKSLPKVMTQDEAKSMLKQYIALTQEQIRIDSSNKQYAKNMGLGQELFEGSAWYVEVMALRNALPNFSELKFVEPYAFTTKYQNRESVESQFGWGYFYPSGAAAIYALKAAGYDINQLEKGITPFEAAKQIVGQFNVAATLDEIKHSDGFKALKQSAITINTIK</sequence>
<accession>A0ABQ5YAS8</accession>